<feature type="transmembrane region" description="Helical" evidence="7">
    <location>
        <begin position="466"/>
        <end position="485"/>
    </location>
</feature>
<dbReference type="Gene3D" id="1.20.1720.10">
    <property type="entry name" value="Multidrug resistance protein D"/>
    <property type="match status" value="1"/>
</dbReference>
<dbReference type="InterPro" id="IPR001958">
    <property type="entry name" value="Tet-R_TetA/multi-R_MdtG-like"/>
</dbReference>
<evidence type="ECO:0000313" key="9">
    <source>
        <dbReference type="EMBL" id="TDO47171.1"/>
    </source>
</evidence>
<evidence type="ECO:0000256" key="3">
    <source>
        <dbReference type="ARBA" id="ARBA00022475"/>
    </source>
</evidence>
<evidence type="ECO:0000256" key="1">
    <source>
        <dbReference type="ARBA" id="ARBA00004651"/>
    </source>
</evidence>
<dbReference type="RefSeq" id="WP_133801559.1">
    <property type="nucleotide sequence ID" value="NZ_SNWQ01000009.1"/>
</dbReference>
<dbReference type="GO" id="GO:0022857">
    <property type="term" value="F:transmembrane transporter activity"/>
    <property type="evidence" value="ECO:0007669"/>
    <property type="project" value="InterPro"/>
</dbReference>
<feature type="transmembrane region" description="Helical" evidence="7">
    <location>
        <begin position="116"/>
        <end position="139"/>
    </location>
</feature>
<dbReference type="EMBL" id="SNWQ01000009">
    <property type="protein sequence ID" value="TDO47171.1"/>
    <property type="molecule type" value="Genomic_DNA"/>
</dbReference>
<dbReference type="Proteomes" id="UP000295388">
    <property type="component" value="Unassembled WGS sequence"/>
</dbReference>
<dbReference type="InterPro" id="IPR036259">
    <property type="entry name" value="MFS_trans_sf"/>
</dbReference>
<keyword evidence="10" id="KW-1185">Reference proteome</keyword>
<proteinExistence type="predicted"/>
<feature type="transmembrane region" description="Helical" evidence="7">
    <location>
        <begin position="369"/>
        <end position="389"/>
    </location>
</feature>
<organism evidence="9 10">
    <name type="scientific">Kribbella caucasensis</name>
    <dbReference type="NCBI Taxonomy" id="2512215"/>
    <lineage>
        <taxon>Bacteria</taxon>
        <taxon>Bacillati</taxon>
        <taxon>Actinomycetota</taxon>
        <taxon>Actinomycetes</taxon>
        <taxon>Propionibacteriales</taxon>
        <taxon>Kribbellaceae</taxon>
        <taxon>Kribbella</taxon>
    </lineage>
</organism>
<keyword evidence="4 7" id="KW-0812">Transmembrane</keyword>
<dbReference type="InterPro" id="IPR020846">
    <property type="entry name" value="MFS_dom"/>
</dbReference>
<feature type="transmembrane region" description="Helical" evidence="7">
    <location>
        <begin position="267"/>
        <end position="283"/>
    </location>
</feature>
<keyword evidence="3" id="KW-1003">Cell membrane</keyword>
<feature type="transmembrane region" description="Helical" evidence="7">
    <location>
        <begin position="236"/>
        <end position="255"/>
    </location>
</feature>
<evidence type="ECO:0000256" key="6">
    <source>
        <dbReference type="ARBA" id="ARBA00023136"/>
    </source>
</evidence>
<dbReference type="Gene3D" id="1.20.1250.20">
    <property type="entry name" value="MFS general substrate transporter like domains"/>
    <property type="match status" value="1"/>
</dbReference>
<dbReference type="AlphaFoldDB" id="A0A4R6KB72"/>
<feature type="transmembrane region" description="Helical" evidence="7">
    <location>
        <begin position="175"/>
        <end position="199"/>
    </location>
</feature>
<evidence type="ECO:0000259" key="8">
    <source>
        <dbReference type="PROSITE" id="PS50850"/>
    </source>
</evidence>
<evidence type="ECO:0000256" key="5">
    <source>
        <dbReference type="ARBA" id="ARBA00022989"/>
    </source>
</evidence>
<reference evidence="9 10" key="1">
    <citation type="submission" date="2019-03" db="EMBL/GenBank/DDBJ databases">
        <title>Genomic Encyclopedia of Type Strains, Phase III (KMG-III): the genomes of soil and plant-associated and newly described type strains.</title>
        <authorList>
            <person name="Whitman W."/>
        </authorList>
    </citation>
    <scope>NUCLEOTIDE SEQUENCE [LARGE SCALE GENOMIC DNA]</scope>
    <source>
        <strain evidence="9 10">VKM Ac-2527</strain>
    </source>
</reference>
<evidence type="ECO:0000256" key="7">
    <source>
        <dbReference type="SAM" id="Phobius"/>
    </source>
</evidence>
<name>A0A4R6KB72_9ACTN</name>
<feature type="transmembrane region" description="Helical" evidence="7">
    <location>
        <begin position="341"/>
        <end position="362"/>
    </location>
</feature>
<evidence type="ECO:0000256" key="2">
    <source>
        <dbReference type="ARBA" id="ARBA00022448"/>
    </source>
</evidence>
<comment type="caution">
    <text evidence="9">The sequence shown here is derived from an EMBL/GenBank/DDBJ whole genome shotgun (WGS) entry which is preliminary data.</text>
</comment>
<keyword evidence="6 7" id="KW-0472">Membrane</keyword>
<feature type="domain" description="Major facilitator superfamily (MFS) profile" evidence="8">
    <location>
        <begin position="50"/>
        <end position="490"/>
    </location>
</feature>
<accession>A0A4R6KB72</accession>
<dbReference type="PROSITE" id="PS50850">
    <property type="entry name" value="MFS"/>
    <property type="match status" value="1"/>
</dbReference>
<dbReference type="PRINTS" id="PR01035">
    <property type="entry name" value="TCRTETA"/>
</dbReference>
<dbReference type="InterPro" id="IPR011701">
    <property type="entry name" value="MFS"/>
</dbReference>
<feature type="transmembrane region" description="Helical" evidence="7">
    <location>
        <begin position="205"/>
        <end position="224"/>
    </location>
</feature>
<feature type="transmembrane region" description="Helical" evidence="7">
    <location>
        <begin position="48"/>
        <end position="73"/>
    </location>
</feature>
<dbReference type="OrthoDB" id="9807274at2"/>
<dbReference type="PANTHER" id="PTHR42718">
    <property type="entry name" value="MAJOR FACILITATOR SUPERFAMILY MULTIDRUG TRANSPORTER MFSC"/>
    <property type="match status" value="1"/>
</dbReference>
<feature type="transmembrane region" description="Helical" evidence="7">
    <location>
        <begin position="85"/>
        <end position="104"/>
    </location>
</feature>
<keyword evidence="2" id="KW-0813">Transport</keyword>
<keyword evidence="5 7" id="KW-1133">Transmembrane helix</keyword>
<comment type="subcellular location">
    <subcellularLocation>
        <location evidence="1">Cell membrane</location>
        <topology evidence="1">Multi-pass membrane protein</topology>
    </subcellularLocation>
</comment>
<protein>
    <submittedName>
        <fullName evidence="9">EmrB/QacA subfamily drug resistance transporter</fullName>
    </submittedName>
</protein>
<feature type="transmembrane region" description="Helical" evidence="7">
    <location>
        <begin position="395"/>
        <end position="415"/>
    </location>
</feature>
<dbReference type="PANTHER" id="PTHR42718:SF46">
    <property type="entry name" value="BLR6921 PROTEIN"/>
    <property type="match status" value="1"/>
</dbReference>
<dbReference type="GO" id="GO:0005886">
    <property type="term" value="C:plasma membrane"/>
    <property type="evidence" value="ECO:0007669"/>
    <property type="project" value="UniProtKB-SubCell"/>
</dbReference>
<dbReference type="Pfam" id="PF07690">
    <property type="entry name" value="MFS_1"/>
    <property type="match status" value="1"/>
</dbReference>
<sequence length="492" mass="51342">MDRPSLPAAGVENPDAAAAIASEPAAIASEPAESASEPAGDEPRRHRWLVFGIVSIALLMASIDQTIVATALNAIQRDLGAQLNWSGWTITIYALGQIIAMPLAGRLGDQFGRKRIFIGAAVLFTVASLACSLADNIYLLVVCRAFQALGGGAFMPTATGIVAEQFGRNRDRAVGMFTSIFPIGGILGPIVGGVIVTYWSWREIFLVNVPAGVLLIVLGARFIPRSVRTRGAHIDLVGAGLLALTILCGMFGISLLGSRGTEPTDPFFIAAEVLALVFGFVFIRHAHRAAAPFIPIRLLRGRGFGVMNAINLMYGAAVLGFGALVPLYAESRYGIQPLEAGTLLTARAVGMICVAGLAVFALRRTGYRSPMIGGILMVAGGMSVMALAPHGMTPYAWLAAAAGVTGIGMGLSIPASNNASLQLAPDQISAIAGLRGMFRQSGGIIAVSVTTTMLSHSANAGVAQAHTFVVFAALLVLIVPFTLMVPDHRGSW</sequence>
<evidence type="ECO:0000313" key="10">
    <source>
        <dbReference type="Proteomes" id="UP000295388"/>
    </source>
</evidence>
<gene>
    <name evidence="9" type="ORF">EV643_10963</name>
</gene>
<feature type="transmembrane region" description="Helical" evidence="7">
    <location>
        <begin position="304"/>
        <end position="329"/>
    </location>
</feature>
<evidence type="ECO:0000256" key="4">
    <source>
        <dbReference type="ARBA" id="ARBA00022692"/>
    </source>
</evidence>
<dbReference type="SUPFAM" id="SSF103473">
    <property type="entry name" value="MFS general substrate transporter"/>
    <property type="match status" value="1"/>
</dbReference>